<dbReference type="HOGENOM" id="CLU_010087_0_0_1"/>
<protein>
    <recommendedName>
        <fullName evidence="2">Protein kinase domain-containing protein</fullName>
    </recommendedName>
</protein>
<feature type="compositionally biased region" description="Basic and acidic residues" evidence="1">
    <location>
        <begin position="726"/>
        <end position="743"/>
    </location>
</feature>
<feature type="region of interest" description="Disordered" evidence="1">
    <location>
        <begin position="671"/>
        <end position="693"/>
    </location>
</feature>
<feature type="domain" description="Protein kinase" evidence="2">
    <location>
        <begin position="34"/>
        <end position="375"/>
    </location>
</feature>
<dbReference type="GO" id="GO:0010506">
    <property type="term" value="P:regulation of autophagy"/>
    <property type="evidence" value="ECO:0007669"/>
    <property type="project" value="InterPro"/>
</dbReference>
<dbReference type="InterPro" id="IPR008271">
    <property type="entry name" value="Ser/Thr_kinase_AS"/>
</dbReference>
<feature type="compositionally biased region" description="Acidic residues" evidence="1">
    <location>
        <begin position="453"/>
        <end position="464"/>
    </location>
</feature>
<dbReference type="InterPro" id="IPR011009">
    <property type="entry name" value="Kinase-like_dom_sf"/>
</dbReference>
<dbReference type="AlphaFoldDB" id="F8QIL4"/>
<dbReference type="OMA" id="QRFTGMT"/>
<organism evidence="4">
    <name type="scientific">Serpula lacrymans var. lacrymans (strain S7.3)</name>
    <name type="common">Dry rot fungus</name>
    <dbReference type="NCBI Taxonomy" id="936435"/>
    <lineage>
        <taxon>Eukaryota</taxon>
        <taxon>Fungi</taxon>
        <taxon>Dikarya</taxon>
        <taxon>Basidiomycota</taxon>
        <taxon>Agaricomycotina</taxon>
        <taxon>Agaricomycetes</taxon>
        <taxon>Agaricomycetidae</taxon>
        <taxon>Boletales</taxon>
        <taxon>Coniophorineae</taxon>
        <taxon>Serpulaceae</taxon>
        <taxon>Serpula</taxon>
    </lineage>
</organism>
<dbReference type="InterPro" id="IPR045269">
    <property type="entry name" value="Atg1-like"/>
</dbReference>
<reference evidence="4" key="1">
    <citation type="journal article" date="2011" name="Science">
        <title>The plant cell wall-decomposing machinery underlies the functional diversity of forest fungi.</title>
        <authorList>
            <person name="Eastwood D.C."/>
            <person name="Floudas D."/>
            <person name="Binder M."/>
            <person name="Majcherczyk A."/>
            <person name="Schneider P."/>
            <person name="Aerts A."/>
            <person name="Asiegbu F.O."/>
            <person name="Baker S.E."/>
            <person name="Barry K."/>
            <person name="Bendiksby M."/>
            <person name="Blumentritt M."/>
            <person name="Coutinho P.M."/>
            <person name="Cullen D."/>
            <person name="de Vries R.P."/>
            <person name="Gathman A."/>
            <person name="Goodell B."/>
            <person name="Henrissat B."/>
            <person name="Ihrmark K."/>
            <person name="Kauserud H."/>
            <person name="Kohler A."/>
            <person name="LaButti K."/>
            <person name="Lapidus A."/>
            <person name="Lavin J.L."/>
            <person name="Lee Y.-H."/>
            <person name="Lindquist E."/>
            <person name="Lilly W."/>
            <person name="Lucas S."/>
            <person name="Morin E."/>
            <person name="Murat C."/>
            <person name="Oguiza J.A."/>
            <person name="Park J."/>
            <person name="Pisabarro A.G."/>
            <person name="Riley R."/>
            <person name="Rosling A."/>
            <person name="Salamov A."/>
            <person name="Schmidt O."/>
            <person name="Schmutz J."/>
            <person name="Skrede I."/>
            <person name="Stenlid J."/>
            <person name="Wiebenga A."/>
            <person name="Xie X."/>
            <person name="Kuees U."/>
            <person name="Hibbett D.S."/>
            <person name="Hoffmeister D."/>
            <person name="Hoegberg N."/>
            <person name="Martin F."/>
            <person name="Grigoriev I.V."/>
            <person name="Watkinson S.C."/>
        </authorList>
    </citation>
    <scope>NUCLEOTIDE SEQUENCE [LARGE SCALE GENOMIC DNA]</scope>
    <source>
        <strain evidence="4">strain S7.3</strain>
    </source>
</reference>
<dbReference type="SMART" id="SM00220">
    <property type="entry name" value="S_TKc"/>
    <property type="match status" value="1"/>
</dbReference>
<feature type="compositionally biased region" description="Basic residues" evidence="1">
    <location>
        <begin position="473"/>
        <end position="484"/>
    </location>
</feature>
<dbReference type="PROSITE" id="PS50011">
    <property type="entry name" value="PROTEIN_KINASE_DOM"/>
    <property type="match status" value="1"/>
</dbReference>
<feature type="region of interest" description="Disordered" evidence="1">
    <location>
        <begin position="705"/>
        <end position="750"/>
    </location>
</feature>
<dbReference type="OrthoDB" id="541276at2759"/>
<evidence type="ECO:0000259" key="2">
    <source>
        <dbReference type="PROSITE" id="PS50011"/>
    </source>
</evidence>
<gene>
    <name evidence="3" type="ORF">SERLA73DRAFT_30385</name>
</gene>
<dbReference type="InParanoid" id="F8QIL4"/>
<dbReference type="Gene3D" id="1.10.510.10">
    <property type="entry name" value="Transferase(Phosphotransferase) domain 1"/>
    <property type="match status" value="1"/>
</dbReference>
<dbReference type="GO" id="GO:0005524">
    <property type="term" value="F:ATP binding"/>
    <property type="evidence" value="ECO:0007669"/>
    <property type="project" value="InterPro"/>
</dbReference>
<evidence type="ECO:0000313" key="4">
    <source>
        <dbReference type="Proteomes" id="UP000008063"/>
    </source>
</evidence>
<dbReference type="Pfam" id="PF00069">
    <property type="entry name" value="Pkinase"/>
    <property type="match status" value="1"/>
</dbReference>
<proteinExistence type="predicted"/>
<dbReference type="PANTHER" id="PTHR24348">
    <property type="entry name" value="SERINE/THREONINE-PROTEIN KINASE UNC-51-RELATED"/>
    <property type="match status" value="1"/>
</dbReference>
<feature type="region of interest" description="Disordered" evidence="1">
    <location>
        <begin position="511"/>
        <end position="530"/>
    </location>
</feature>
<dbReference type="GO" id="GO:0005737">
    <property type="term" value="C:cytoplasm"/>
    <property type="evidence" value="ECO:0007669"/>
    <property type="project" value="TreeGrafter"/>
</dbReference>
<evidence type="ECO:0000313" key="3">
    <source>
        <dbReference type="EMBL" id="EGN91853.1"/>
    </source>
</evidence>
<feature type="region of interest" description="Disordered" evidence="1">
    <location>
        <begin position="387"/>
        <end position="409"/>
    </location>
</feature>
<dbReference type="GO" id="GO:0004674">
    <property type="term" value="F:protein serine/threonine kinase activity"/>
    <property type="evidence" value="ECO:0007669"/>
    <property type="project" value="InterPro"/>
</dbReference>
<keyword evidence="4" id="KW-1185">Reference proteome</keyword>
<feature type="region of interest" description="Disordered" evidence="1">
    <location>
        <begin position="453"/>
        <end position="491"/>
    </location>
</feature>
<accession>F8QIL4</accession>
<feature type="non-terminal residue" evidence="3">
    <location>
        <position position="1"/>
    </location>
</feature>
<evidence type="ECO:0000256" key="1">
    <source>
        <dbReference type="SAM" id="MobiDB-lite"/>
    </source>
</evidence>
<dbReference type="PROSITE" id="PS00108">
    <property type="entry name" value="PROTEIN_KINASE_ST"/>
    <property type="match status" value="1"/>
</dbReference>
<feature type="non-terminal residue" evidence="3">
    <location>
        <position position="762"/>
    </location>
</feature>
<dbReference type="EMBL" id="GL945528">
    <property type="protein sequence ID" value="EGN91853.1"/>
    <property type="molecule type" value="Genomic_DNA"/>
</dbReference>
<sequence>LLSIGDLVGHDLLLQGEPIRHVSSVDFHHPALHFEVVRPLGTGSYAVVYLVREVLSRDIPSEDGHLGSMDFDGKPLRPTVSYGRDYAIKCLSKANLDTDALAAQLSEVTIHQSLPSHTNIVTLHRTYETSSFLLLLLEYVPGQDLFYFLEQARDHYDSDPIPSSDPCSRTPPSPSLLASLHPTQLLSQTRLRLIASMFAQMCDAVATCHDHHIFHRDIKPENFIVTDGWSTLHDRRERKVLVKLTDFGLSTTDLESSDMDCGSAPYMSFECRNNVAPFYKPRAADVWSLGIVLINMLYHYNPWTDTAEGACSSFDLYRSHPTAFFMQRFTGMTHAVADFLANRVFCILPSDDPSNDSARVSAREFGKWAKDLPTLFGSVRSGHKRVISTSSTQGHPLTASRPASAAGGVLRTPILHSRGLSRAPSIVSHAYEEMEKKGELETVIDQEADEQDGYLDQDRDLEEEPNSRATSTTKRRKRGARKGRGGVSSPVDDTLATLAVASQSLAREMSKASRSSSLARPPSVDVPVTPVVTVPPKKSIWKLGFGGHSNKSAAGGEEAVVVGDMTNRVGSGTANNVTNLIMGLNATPQQPAALTSHHAPASTWTRGRRPQMSAAYAHPGALWGPVPGQMANTAFGAFSTSTIYSSSSSTSLVMSGVPWELDELPRQLHPNPVGDIFGAPPMRKQRTRKGKDSTLDTICERPTKNAGVQTRGGYLRRDAATSTTDLDGREREAREGEEGEGPKKVQKGQIHALAKMLSALRR</sequence>
<dbReference type="InterPro" id="IPR000719">
    <property type="entry name" value="Prot_kinase_dom"/>
</dbReference>
<dbReference type="Gene3D" id="3.30.200.20">
    <property type="entry name" value="Phosphorylase Kinase, domain 1"/>
    <property type="match status" value="1"/>
</dbReference>
<name>F8QIL4_SERL3</name>
<feature type="compositionally biased region" description="Low complexity" evidence="1">
    <location>
        <begin position="512"/>
        <end position="530"/>
    </location>
</feature>
<dbReference type="Proteomes" id="UP000008063">
    <property type="component" value="Unassembled WGS sequence"/>
</dbReference>
<dbReference type="SUPFAM" id="SSF56112">
    <property type="entry name" value="Protein kinase-like (PK-like)"/>
    <property type="match status" value="1"/>
</dbReference>
<dbReference type="STRING" id="936435.F8QIL4"/>